<sequence>MKDLGVWFLCEHTGFQSLLPDDSPSDIIFFFEALAVVCGIWLCAHRFRQRHLICFSDNTNTVNMFASMTATGPMNRLLRFAVDILLEFEIDFRCYYIPGPENVVADALSRFNNEIVHKIAPNVVIEPFKPPQDALGSVKK</sequence>
<keyword evidence="1" id="KW-0472">Membrane</keyword>
<feature type="transmembrane region" description="Helical" evidence="1">
    <location>
        <begin position="27"/>
        <end position="44"/>
    </location>
</feature>
<dbReference type="Proteomes" id="UP000076532">
    <property type="component" value="Unassembled WGS sequence"/>
</dbReference>
<reference evidence="2 3" key="1">
    <citation type="journal article" date="2016" name="Mol. Biol. Evol.">
        <title>Comparative Genomics of Early-Diverging Mushroom-Forming Fungi Provides Insights into the Origins of Lignocellulose Decay Capabilities.</title>
        <authorList>
            <person name="Nagy L.G."/>
            <person name="Riley R."/>
            <person name="Tritt A."/>
            <person name="Adam C."/>
            <person name="Daum C."/>
            <person name="Floudas D."/>
            <person name="Sun H."/>
            <person name="Yadav J.S."/>
            <person name="Pangilinan J."/>
            <person name="Larsson K.H."/>
            <person name="Matsuura K."/>
            <person name="Barry K."/>
            <person name="Labutti K."/>
            <person name="Kuo R."/>
            <person name="Ohm R.A."/>
            <person name="Bhattacharya S.S."/>
            <person name="Shirouzu T."/>
            <person name="Yoshinaga Y."/>
            <person name="Martin F.M."/>
            <person name="Grigoriev I.V."/>
            <person name="Hibbett D.S."/>
        </authorList>
    </citation>
    <scope>NUCLEOTIDE SEQUENCE [LARGE SCALE GENOMIC DNA]</scope>
    <source>
        <strain evidence="2 3">CBS 109695</strain>
    </source>
</reference>
<evidence type="ECO:0008006" key="4">
    <source>
        <dbReference type="Google" id="ProtNLM"/>
    </source>
</evidence>
<dbReference type="STRING" id="436010.A0A166CGB7"/>
<protein>
    <recommendedName>
        <fullName evidence="4">RNase H type-1 domain-containing protein</fullName>
    </recommendedName>
</protein>
<evidence type="ECO:0000313" key="2">
    <source>
        <dbReference type="EMBL" id="KZP13628.1"/>
    </source>
</evidence>
<dbReference type="OrthoDB" id="3249498at2759"/>
<accession>A0A166CGB7</accession>
<dbReference type="EMBL" id="KV417630">
    <property type="protein sequence ID" value="KZP13628.1"/>
    <property type="molecule type" value="Genomic_DNA"/>
</dbReference>
<dbReference type="AlphaFoldDB" id="A0A166CGB7"/>
<proteinExistence type="predicted"/>
<name>A0A166CGB7_9AGAM</name>
<gene>
    <name evidence="2" type="ORF">FIBSPDRAFT_753142</name>
</gene>
<keyword evidence="1" id="KW-0812">Transmembrane</keyword>
<organism evidence="2 3">
    <name type="scientific">Athelia psychrophila</name>
    <dbReference type="NCBI Taxonomy" id="1759441"/>
    <lineage>
        <taxon>Eukaryota</taxon>
        <taxon>Fungi</taxon>
        <taxon>Dikarya</taxon>
        <taxon>Basidiomycota</taxon>
        <taxon>Agaricomycotina</taxon>
        <taxon>Agaricomycetes</taxon>
        <taxon>Agaricomycetidae</taxon>
        <taxon>Atheliales</taxon>
        <taxon>Atheliaceae</taxon>
        <taxon>Athelia</taxon>
    </lineage>
</organism>
<keyword evidence="1" id="KW-1133">Transmembrane helix</keyword>
<evidence type="ECO:0000313" key="3">
    <source>
        <dbReference type="Proteomes" id="UP000076532"/>
    </source>
</evidence>
<evidence type="ECO:0000256" key="1">
    <source>
        <dbReference type="SAM" id="Phobius"/>
    </source>
</evidence>
<keyword evidence="3" id="KW-1185">Reference proteome</keyword>